<evidence type="ECO:0000256" key="7">
    <source>
        <dbReference type="SAM" id="Phobius"/>
    </source>
</evidence>
<dbReference type="Proteomes" id="UP000186400">
    <property type="component" value="Unassembled WGS sequence"/>
</dbReference>
<protein>
    <submittedName>
        <fullName evidence="8">Oxaloacetate decarboxylase, gamma chain</fullName>
    </submittedName>
</protein>
<dbReference type="GO" id="GO:0036376">
    <property type="term" value="P:sodium ion export across plasma membrane"/>
    <property type="evidence" value="ECO:0007669"/>
    <property type="project" value="InterPro"/>
</dbReference>
<organism evidence="8 9">
    <name type="scientific">Alkalispirochaeta americana</name>
    <dbReference type="NCBI Taxonomy" id="159291"/>
    <lineage>
        <taxon>Bacteria</taxon>
        <taxon>Pseudomonadati</taxon>
        <taxon>Spirochaetota</taxon>
        <taxon>Spirochaetia</taxon>
        <taxon>Spirochaetales</taxon>
        <taxon>Spirochaetaceae</taxon>
        <taxon>Alkalispirochaeta</taxon>
    </lineage>
</organism>
<dbReference type="AlphaFoldDB" id="A0A1N6Y9E0"/>
<sequence length="99" mass="10473">MISDSFGYALVTAGVGMGIVFFFLLFLSVVMLVLRAVMIEKSPEPTAAGSESSEPEVSGGADEVDAAGIPRWAMAAVVAYLEAEEAEYAPRAEGWLARQ</sequence>
<keyword evidence="3 7" id="KW-0812">Transmembrane</keyword>
<evidence type="ECO:0000313" key="8">
    <source>
        <dbReference type="EMBL" id="SIR11198.1"/>
    </source>
</evidence>
<feature type="region of interest" description="Disordered" evidence="6">
    <location>
        <begin position="43"/>
        <end position="62"/>
    </location>
</feature>
<keyword evidence="4 7" id="KW-1133">Transmembrane helix</keyword>
<evidence type="ECO:0000256" key="4">
    <source>
        <dbReference type="ARBA" id="ARBA00022989"/>
    </source>
</evidence>
<dbReference type="Pfam" id="PF04277">
    <property type="entry name" value="OAD_gamma"/>
    <property type="match status" value="1"/>
</dbReference>
<dbReference type="RefSeq" id="WP_076490007.1">
    <property type="nucleotide sequence ID" value="NZ_FTMS01000044.1"/>
</dbReference>
<evidence type="ECO:0000256" key="3">
    <source>
        <dbReference type="ARBA" id="ARBA00022692"/>
    </source>
</evidence>
<evidence type="ECO:0000256" key="2">
    <source>
        <dbReference type="ARBA" id="ARBA00022475"/>
    </source>
</evidence>
<keyword evidence="9" id="KW-1185">Reference proteome</keyword>
<name>A0A1N6Y9E0_9SPIO</name>
<accession>A0A1N6Y9E0</accession>
<reference evidence="8 9" key="1">
    <citation type="submission" date="2017-01" db="EMBL/GenBank/DDBJ databases">
        <authorList>
            <person name="Mah S.A."/>
            <person name="Swanson W.J."/>
            <person name="Moy G.W."/>
            <person name="Vacquier V.D."/>
        </authorList>
    </citation>
    <scope>NUCLEOTIDE SEQUENCE [LARGE SCALE GENOMIC DNA]</scope>
    <source>
        <strain evidence="8 9">ASpG1</strain>
    </source>
</reference>
<dbReference type="EMBL" id="FTMS01000044">
    <property type="protein sequence ID" value="SIR11198.1"/>
    <property type="molecule type" value="Genomic_DNA"/>
</dbReference>
<feature type="transmembrane region" description="Helical" evidence="7">
    <location>
        <begin position="6"/>
        <end position="34"/>
    </location>
</feature>
<feature type="compositionally biased region" description="Low complexity" evidence="6">
    <location>
        <begin position="47"/>
        <end position="61"/>
    </location>
</feature>
<dbReference type="GO" id="GO:0005886">
    <property type="term" value="C:plasma membrane"/>
    <property type="evidence" value="ECO:0007669"/>
    <property type="project" value="UniProtKB-SubCell"/>
</dbReference>
<dbReference type="GO" id="GO:0015081">
    <property type="term" value="F:sodium ion transmembrane transporter activity"/>
    <property type="evidence" value="ECO:0007669"/>
    <property type="project" value="InterPro"/>
</dbReference>
<comment type="subcellular location">
    <subcellularLocation>
        <location evidence="1">Cell membrane</location>
    </subcellularLocation>
</comment>
<evidence type="ECO:0000256" key="5">
    <source>
        <dbReference type="ARBA" id="ARBA00023136"/>
    </source>
</evidence>
<keyword evidence="5 7" id="KW-0472">Membrane</keyword>
<keyword evidence="2" id="KW-1003">Cell membrane</keyword>
<evidence type="ECO:0000313" key="9">
    <source>
        <dbReference type="Proteomes" id="UP000186400"/>
    </source>
</evidence>
<dbReference type="InterPro" id="IPR005899">
    <property type="entry name" value="Na_pump_deCOase"/>
</dbReference>
<gene>
    <name evidence="8" type="ORF">SAMN05920897_1442</name>
</gene>
<proteinExistence type="predicted"/>
<evidence type="ECO:0000256" key="6">
    <source>
        <dbReference type="SAM" id="MobiDB-lite"/>
    </source>
</evidence>
<evidence type="ECO:0000256" key="1">
    <source>
        <dbReference type="ARBA" id="ARBA00004236"/>
    </source>
</evidence>